<reference evidence="1 2" key="1">
    <citation type="submission" date="2020-06" db="EMBL/GenBank/DDBJ databases">
        <title>Complete Genome Sequence of Clostridium muelleri sp. nov. P21T, an Acid-Alcohol Producing Acetogen Isolated from Old Hay.</title>
        <authorList>
            <person name="Duncan K.E."/>
            <person name="Tanner R.S."/>
        </authorList>
    </citation>
    <scope>NUCLEOTIDE SEQUENCE [LARGE SCALE GENOMIC DNA]</scope>
    <source>
        <strain evidence="1 2">P21</strain>
    </source>
</reference>
<protein>
    <submittedName>
        <fullName evidence="1">SLAP domain-containing protein</fullName>
    </submittedName>
</protein>
<dbReference type="InterPro" id="IPR030910">
    <property type="entry name" value="SLAP_dom"/>
</dbReference>
<dbReference type="Proteomes" id="UP000537131">
    <property type="component" value="Unassembled WGS sequence"/>
</dbReference>
<keyword evidence="2" id="KW-1185">Reference proteome</keyword>
<evidence type="ECO:0000313" key="2">
    <source>
        <dbReference type="Proteomes" id="UP000537131"/>
    </source>
</evidence>
<comment type="caution">
    <text evidence="1">The sequence shown here is derived from an EMBL/GenBank/DDBJ whole genome shotgun (WGS) entry which is preliminary data.</text>
</comment>
<dbReference type="NCBIfam" id="TIGR04398">
    <property type="entry name" value="SLAP_DUP"/>
    <property type="match status" value="2"/>
</dbReference>
<gene>
    <name evidence="1" type="ORF">HBE96_20970</name>
</gene>
<dbReference type="RefSeq" id="WP_169299651.1">
    <property type="nucleotide sequence ID" value="NZ_JABBNI010000063.1"/>
</dbReference>
<sequence length="295" mass="33464">MMKKMKNNKSNRVADVNAETLEVPTVLSLLENDDNVMSDVQKDILEDEIKELPPIKEGQLNVSGVYAYDLGEKIEVKAYIRNGFSEEISLDKIPLIIYNSKNQMLAYQIFNLKNLGAIPPKGARPVKVCFEKKNVYVEKIPMDDWSLGFDTKIKASRRVNVNYEKLPKSIELEDKLVFDNFLKGLPDVNEGEFTISTFSIGIQENGSIIVTVVMRNGNNKQIALKEIPITLKDDKGNVVKSNLFKLEDFEVGALKARIFNFAFPTNLKLEENVALNDWKVEFNLQEVAKEPSNEN</sequence>
<organism evidence="1 2">
    <name type="scientific">Clostridium muellerianum</name>
    <dbReference type="NCBI Taxonomy" id="2716538"/>
    <lineage>
        <taxon>Bacteria</taxon>
        <taxon>Bacillati</taxon>
        <taxon>Bacillota</taxon>
        <taxon>Clostridia</taxon>
        <taxon>Eubacteriales</taxon>
        <taxon>Clostridiaceae</taxon>
        <taxon>Clostridium</taxon>
    </lineage>
</organism>
<accession>A0A7Y0EKC3</accession>
<dbReference type="AlphaFoldDB" id="A0A7Y0EKC3"/>
<evidence type="ECO:0000313" key="1">
    <source>
        <dbReference type="EMBL" id="NMM65059.1"/>
    </source>
</evidence>
<dbReference type="EMBL" id="JABBNI010000063">
    <property type="protein sequence ID" value="NMM65059.1"/>
    <property type="molecule type" value="Genomic_DNA"/>
</dbReference>
<name>A0A7Y0EKC3_9CLOT</name>
<proteinExistence type="predicted"/>